<dbReference type="EMBL" id="JACHID010000004">
    <property type="protein sequence ID" value="MBB5021484.1"/>
    <property type="molecule type" value="Genomic_DNA"/>
</dbReference>
<dbReference type="NCBIfam" id="TIGR00252">
    <property type="entry name" value="YraN family protein"/>
    <property type="match status" value="1"/>
</dbReference>
<dbReference type="PANTHER" id="PTHR34039">
    <property type="entry name" value="UPF0102 PROTEIN YRAN"/>
    <property type="match status" value="1"/>
</dbReference>
<dbReference type="PANTHER" id="PTHR34039:SF1">
    <property type="entry name" value="UPF0102 PROTEIN YRAN"/>
    <property type="match status" value="1"/>
</dbReference>
<evidence type="ECO:0000313" key="4">
    <source>
        <dbReference type="EMBL" id="MBB5021484.1"/>
    </source>
</evidence>
<keyword evidence="4" id="KW-0255">Endonuclease</keyword>
<reference evidence="4 5" key="1">
    <citation type="submission" date="2020-08" db="EMBL/GenBank/DDBJ databases">
        <title>Genomic Encyclopedia of Type Strains, Phase IV (KMG-IV): sequencing the most valuable type-strain genomes for metagenomic binning, comparative biology and taxonomic classification.</title>
        <authorList>
            <person name="Goeker M."/>
        </authorList>
    </citation>
    <scope>NUCLEOTIDE SEQUENCE [LARGE SCALE GENOMIC DNA]</scope>
    <source>
        <strain evidence="4 5">DSM 22071</strain>
    </source>
</reference>
<dbReference type="SUPFAM" id="SSF52980">
    <property type="entry name" value="Restriction endonuclease-like"/>
    <property type="match status" value="1"/>
</dbReference>
<dbReference type="HAMAP" id="MF_00048">
    <property type="entry name" value="UPF0102"/>
    <property type="match status" value="1"/>
</dbReference>
<evidence type="ECO:0000256" key="2">
    <source>
        <dbReference type="HAMAP-Rule" id="MF_00048"/>
    </source>
</evidence>
<comment type="similarity">
    <text evidence="1 2">Belongs to the UPF0102 family.</text>
</comment>
<protein>
    <recommendedName>
        <fullName evidence="2">UPF0102 protein HNR37_000796</fullName>
    </recommendedName>
</protein>
<dbReference type="InterPro" id="IPR011856">
    <property type="entry name" value="tRNA_endonuc-like_dom_sf"/>
</dbReference>
<dbReference type="InterPro" id="IPR011335">
    <property type="entry name" value="Restrct_endonuc-II-like"/>
</dbReference>
<name>A0A7W7Y3R5_9BACT</name>
<evidence type="ECO:0000256" key="1">
    <source>
        <dbReference type="ARBA" id="ARBA00006738"/>
    </source>
</evidence>
<dbReference type="GO" id="GO:0003676">
    <property type="term" value="F:nucleic acid binding"/>
    <property type="evidence" value="ECO:0007669"/>
    <property type="project" value="InterPro"/>
</dbReference>
<accession>A0A7W7Y3R5</accession>
<sequence>MWSLKRVWERLSPSNFHASHPSSDDPLTTRQRGQQQEDLASRYLRQSGYRIEQRNFRTKVAELDIVARDGDTLVLVEVRYRRGNVAMAQYTVDQNKQRKLWRAAQHYLRRYPWEGDIRFDVIAINGAQVEHYRDAFRGEDLF</sequence>
<dbReference type="Gene3D" id="3.40.1350.10">
    <property type="match status" value="1"/>
</dbReference>
<evidence type="ECO:0000256" key="3">
    <source>
        <dbReference type="SAM" id="MobiDB-lite"/>
    </source>
</evidence>
<evidence type="ECO:0000313" key="5">
    <source>
        <dbReference type="Proteomes" id="UP000528322"/>
    </source>
</evidence>
<proteinExistence type="inferred from homology"/>
<comment type="caution">
    <text evidence="4">The sequence shown here is derived from an EMBL/GenBank/DDBJ whole genome shotgun (WGS) entry which is preliminary data.</text>
</comment>
<organism evidence="4 5">
    <name type="scientific">Desulfurispira natronophila</name>
    <dbReference type="NCBI Taxonomy" id="682562"/>
    <lineage>
        <taxon>Bacteria</taxon>
        <taxon>Pseudomonadati</taxon>
        <taxon>Chrysiogenota</taxon>
        <taxon>Chrysiogenia</taxon>
        <taxon>Chrysiogenales</taxon>
        <taxon>Chrysiogenaceae</taxon>
        <taxon>Desulfurispira</taxon>
    </lineage>
</organism>
<gene>
    <name evidence="4" type="ORF">HNR37_000796</name>
</gene>
<dbReference type="AlphaFoldDB" id="A0A7W7Y3R5"/>
<dbReference type="InterPro" id="IPR003509">
    <property type="entry name" value="UPF0102_YraN-like"/>
</dbReference>
<dbReference type="GO" id="GO:0004519">
    <property type="term" value="F:endonuclease activity"/>
    <property type="evidence" value="ECO:0007669"/>
    <property type="project" value="UniProtKB-KW"/>
</dbReference>
<feature type="region of interest" description="Disordered" evidence="3">
    <location>
        <begin position="15"/>
        <end position="36"/>
    </location>
</feature>
<keyword evidence="4" id="KW-0378">Hydrolase</keyword>
<keyword evidence="4" id="KW-0540">Nuclease</keyword>
<dbReference type="NCBIfam" id="NF009150">
    <property type="entry name" value="PRK12497.1-3"/>
    <property type="match status" value="1"/>
</dbReference>
<dbReference type="Proteomes" id="UP000528322">
    <property type="component" value="Unassembled WGS sequence"/>
</dbReference>
<keyword evidence="5" id="KW-1185">Reference proteome</keyword>
<dbReference type="Pfam" id="PF02021">
    <property type="entry name" value="UPF0102"/>
    <property type="match status" value="1"/>
</dbReference>